<keyword evidence="3" id="KW-1185">Reference proteome</keyword>
<dbReference type="AlphaFoldDB" id="A0A8J8P049"/>
<reference evidence="2" key="1">
    <citation type="submission" date="2019-06" db="EMBL/GenBank/DDBJ databases">
        <authorList>
            <person name="Zheng W."/>
        </authorList>
    </citation>
    <scope>NUCLEOTIDE SEQUENCE</scope>
    <source>
        <strain evidence="2">QDHG01</strain>
    </source>
</reference>
<sequence length="156" mass="17819">MRAQRKVSMSLMISLYFIVLPLSFISSRFITSQFFHCVVLTTIFQCPIIQKESAKKSPPLNMLFFLAIVIQPSSLPLSKVQSQKFEEYSSILAINSTSLQTLVMVSILMRDYESQIWLIYKDSGPRIQAILSQSEVQAEGRARQAIQQINKLKLIK</sequence>
<protein>
    <submittedName>
        <fullName evidence="2">Uncharacterized protein</fullName>
    </submittedName>
</protein>
<keyword evidence="1" id="KW-0812">Transmembrane</keyword>
<gene>
    <name evidence="2" type="ORF">FGO68_gene1549</name>
</gene>
<name>A0A8J8P049_HALGN</name>
<evidence type="ECO:0000256" key="1">
    <source>
        <dbReference type="SAM" id="Phobius"/>
    </source>
</evidence>
<keyword evidence="1" id="KW-0472">Membrane</keyword>
<evidence type="ECO:0000313" key="2">
    <source>
        <dbReference type="EMBL" id="TNV83565.1"/>
    </source>
</evidence>
<dbReference type="EMBL" id="RRYP01003701">
    <property type="protein sequence ID" value="TNV83565.1"/>
    <property type="molecule type" value="Genomic_DNA"/>
</dbReference>
<feature type="transmembrane region" description="Helical" evidence="1">
    <location>
        <begin position="7"/>
        <end position="24"/>
    </location>
</feature>
<evidence type="ECO:0000313" key="3">
    <source>
        <dbReference type="Proteomes" id="UP000785679"/>
    </source>
</evidence>
<accession>A0A8J8P049</accession>
<proteinExistence type="predicted"/>
<dbReference type="Proteomes" id="UP000785679">
    <property type="component" value="Unassembled WGS sequence"/>
</dbReference>
<organism evidence="2 3">
    <name type="scientific">Halteria grandinella</name>
    <dbReference type="NCBI Taxonomy" id="5974"/>
    <lineage>
        <taxon>Eukaryota</taxon>
        <taxon>Sar</taxon>
        <taxon>Alveolata</taxon>
        <taxon>Ciliophora</taxon>
        <taxon>Intramacronucleata</taxon>
        <taxon>Spirotrichea</taxon>
        <taxon>Stichotrichia</taxon>
        <taxon>Sporadotrichida</taxon>
        <taxon>Halteriidae</taxon>
        <taxon>Halteria</taxon>
    </lineage>
</organism>
<comment type="caution">
    <text evidence="2">The sequence shown here is derived from an EMBL/GenBank/DDBJ whole genome shotgun (WGS) entry which is preliminary data.</text>
</comment>
<keyword evidence="1" id="KW-1133">Transmembrane helix</keyword>